<evidence type="ECO:0000256" key="1">
    <source>
        <dbReference type="ARBA" id="ARBA00004613"/>
    </source>
</evidence>
<evidence type="ECO:0008006" key="8">
    <source>
        <dbReference type="Google" id="ProtNLM"/>
    </source>
</evidence>
<comment type="subcellular location">
    <subcellularLocation>
        <location evidence="1">Secreted</location>
    </subcellularLocation>
</comment>
<dbReference type="Proteomes" id="UP000271974">
    <property type="component" value="Unassembled WGS sequence"/>
</dbReference>
<dbReference type="SUPFAM" id="SSF56968">
    <property type="entry name" value="Lipovitellin-phosvitin complex, beta-sheet shell regions"/>
    <property type="match status" value="1"/>
</dbReference>
<comment type="caution">
    <text evidence="6">The sequence shown here is derived from an EMBL/GenBank/DDBJ whole genome shotgun (WGS) entry which is preliminary data.</text>
</comment>
<dbReference type="GO" id="GO:0005576">
    <property type="term" value="C:extracellular region"/>
    <property type="evidence" value="ECO:0007669"/>
    <property type="project" value="UniProtKB-SubCell"/>
</dbReference>
<evidence type="ECO:0000256" key="2">
    <source>
        <dbReference type="ARBA" id="ARBA00022525"/>
    </source>
</evidence>
<dbReference type="PANTHER" id="PTHR23345:SF15">
    <property type="entry name" value="VITELLOGENIN 1-RELATED"/>
    <property type="match status" value="1"/>
</dbReference>
<organism evidence="6 7">
    <name type="scientific">Elysia chlorotica</name>
    <name type="common">Eastern emerald elysia</name>
    <name type="synonym">Sea slug</name>
    <dbReference type="NCBI Taxonomy" id="188477"/>
    <lineage>
        <taxon>Eukaryota</taxon>
        <taxon>Metazoa</taxon>
        <taxon>Spiralia</taxon>
        <taxon>Lophotrochozoa</taxon>
        <taxon>Mollusca</taxon>
        <taxon>Gastropoda</taxon>
        <taxon>Heterobranchia</taxon>
        <taxon>Euthyneura</taxon>
        <taxon>Panpulmonata</taxon>
        <taxon>Sacoglossa</taxon>
        <taxon>Placobranchoidea</taxon>
        <taxon>Plakobranchidae</taxon>
        <taxon>Elysia</taxon>
    </lineage>
</organism>
<sequence>LTVPTISGFPIRIAINGSAIVDLGFKGNVDLRKAISRPRTFKLDGELKASAAVEITGSLTLDATVTKIGLRMRNTASAGASLKGRVGVDKGRKFKFEIDTPTDSVQVFEARSRFSTIFGSREKRRPSVAKDERTKAEFCTGRNVDEIFGLELCAEAQSPISSMRSNYAEFLLNGPARISATLYKTDSHKKYHISAGLTQSKKNKLFQVHIDTPGSKVNRKLGLDATVNIPKQEVNAIAVLPWRRTSVNVTLVGRHGLYLASGRILTSEARDLYAYAAELRTVAERTKTKMQMKASFLIPKRRDPGLDLEGAITVHGTFPHLKYITVDLALAGLAKTKTSLKGKLASYSQEKIVKLDFVHKNRRYSFHLINKLTTYPRRGTTIDSYVDIETPQGRVLRLINALNWKKQDSLKLQTHLELVELMKKLQLHVSLSRSSKRRRLGYDADIWIKCPPLSAKFKGQVRVPSQKLITSQFSLAYLIPKVAKNQIHLKSKFQRKNRKSQKTKGVFTKDELDLHIRYGNYHKDKRNQIFLGAEITKQLRGVHKATLSYMLKALIPALNMTSILSGKHHHTKKTLESSFVFHDKSLEKMAATVKIENLSKRLKKYKGDLDFFWDGKEYSLKTFLDQKTIWILIYRITLIRQGVMTHDILTQVQTSKFKAQTLKSQIYAEGYGRSTFETSIIAQSRKFQFSGKMASFRNGVHNTTYGFHVETIRPRNLQSIKVGSEVFYPGRRLTMKMTGSNKPEKKGGHLEINLNAARTACGSRCLITVKSLMIKKKSGETERVWTKFDVSTPLNKFSKFSNVGLHTLQATNSSHNYFDGHIYWGEQRKKGVSGSLKVKKPLRWDSINADLIVKTQSTAYQVIEANISHTLSPEMVSLLNAFLGLDGANVSSVKEEGKAIWQNGDARDIKFFTEFDSNLKAFSKRLSLNVDHYYDEARVKSMGRVTHDKDVYSCDVNANVVAPHGLRDVQSFGDILIKSPSNTISATWDHKNSLEASKSLLKSNWNSDHVIVLLHGKQQGWGSPVDPGNKSLSSTLTFERTSDFLKNVTVLLDHEQGQTWFKNRIEVIEGAQNVESTDGNKDNQDSLALSELNASWYNASAEVNYEMKTSKWKNLVLCKGGANFTSLPYNIEASVAWTPNQTISALGSITSLQWDDFELQMDIQTPFQEFANATVTLQSQWLKEEGNFSIKSTAEVYNDEGDSKNISMDARLVSTDDACNVDICLLSPFEGFRNVTLTGFYRGQDLEFFETYANIMFDQSSRFVTELNIDGVTSNNFRLSADVAKSMTPGRWVSNSNVTIEHKSNSKGSEYETNTNFKVSPGTVALHNKFSIASPNKMAYSLYLKTPLKDYQHVGTDMGYEYGIQNFTAHAKVASRHLQMEGKIERKDSESGKAFRSLLNLTSPYTDTVSHDLVLMHDKEGFEMKCALDTFFEDFRGFLVHGAYFKKPRSYCKHDMGTKLTIHEAKQDRIVLPSQPDRQESFVLGQFGV</sequence>
<dbReference type="OrthoDB" id="6158782at2759"/>
<dbReference type="InterPro" id="IPR015255">
    <property type="entry name" value="Vitellinogen_open_b-sht"/>
</dbReference>
<evidence type="ECO:0000313" key="6">
    <source>
        <dbReference type="EMBL" id="RUS84918.1"/>
    </source>
</evidence>
<keyword evidence="2" id="KW-0964">Secreted</keyword>
<evidence type="ECO:0000259" key="4">
    <source>
        <dbReference type="Pfam" id="PF06448"/>
    </source>
</evidence>
<evidence type="ECO:0000313" key="7">
    <source>
        <dbReference type="Proteomes" id="UP000271974"/>
    </source>
</evidence>
<dbReference type="PANTHER" id="PTHR23345">
    <property type="entry name" value="VITELLOGENIN-RELATED"/>
    <property type="match status" value="1"/>
</dbReference>
<name>A0A3S0ZSQ9_ELYCH</name>
<dbReference type="Pfam" id="PF06448">
    <property type="entry name" value="DUF1081"/>
    <property type="match status" value="1"/>
</dbReference>
<keyword evidence="7" id="KW-1185">Reference proteome</keyword>
<dbReference type="InterPro" id="IPR050733">
    <property type="entry name" value="Vitellogenin/Apolipophorin"/>
</dbReference>
<evidence type="ECO:0000256" key="3">
    <source>
        <dbReference type="ARBA" id="ARBA00023180"/>
    </source>
</evidence>
<feature type="non-terminal residue" evidence="6">
    <location>
        <position position="1"/>
    </location>
</feature>
<accession>A0A3S0ZSQ9</accession>
<keyword evidence="3" id="KW-0325">Glycoprotein</keyword>
<reference evidence="6 7" key="1">
    <citation type="submission" date="2019-01" db="EMBL/GenBank/DDBJ databases">
        <title>A draft genome assembly of the solar-powered sea slug Elysia chlorotica.</title>
        <authorList>
            <person name="Cai H."/>
            <person name="Li Q."/>
            <person name="Fang X."/>
            <person name="Li J."/>
            <person name="Curtis N.E."/>
            <person name="Altenburger A."/>
            <person name="Shibata T."/>
            <person name="Feng M."/>
            <person name="Maeda T."/>
            <person name="Schwartz J.A."/>
            <person name="Shigenobu S."/>
            <person name="Lundholm N."/>
            <person name="Nishiyama T."/>
            <person name="Yang H."/>
            <person name="Hasebe M."/>
            <person name="Li S."/>
            <person name="Pierce S.K."/>
            <person name="Wang J."/>
        </authorList>
    </citation>
    <scope>NUCLEOTIDE SEQUENCE [LARGE SCALE GENOMIC DNA]</scope>
    <source>
        <strain evidence="6">EC2010</strain>
        <tissue evidence="6">Whole organism of an adult</tissue>
    </source>
</reference>
<dbReference type="Gene3D" id="2.20.80.10">
    <property type="entry name" value="Lipovitellin-phosvitin complex, chain A, domain 4"/>
    <property type="match status" value="1"/>
</dbReference>
<gene>
    <name evidence="6" type="ORF">EGW08_007328</name>
</gene>
<evidence type="ECO:0000259" key="5">
    <source>
        <dbReference type="Pfam" id="PF09172"/>
    </source>
</evidence>
<dbReference type="EMBL" id="RQTK01000189">
    <property type="protein sequence ID" value="RUS84918.1"/>
    <property type="molecule type" value="Genomic_DNA"/>
</dbReference>
<protein>
    <recommendedName>
        <fullName evidence="8">VWFD domain-containing protein</fullName>
    </recommendedName>
</protein>
<proteinExistence type="predicted"/>
<dbReference type="Pfam" id="PF09172">
    <property type="entry name" value="Vit_open_b-sht"/>
    <property type="match status" value="1"/>
</dbReference>
<feature type="domain" description="Lipid transport open beta-sheet" evidence="4">
    <location>
        <begin position="145"/>
        <end position="300"/>
    </location>
</feature>
<feature type="domain" description="Vitellinogen open beta-sheet" evidence="5">
    <location>
        <begin position="1"/>
        <end position="108"/>
    </location>
</feature>
<dbReference type="InterPro" id="IPR009454">
    <property type="entry name" value="Lipid_transpt_open_b-sht"/>
</dbReference>
<dbReference type="STRING" id="188477.A0A3S0ZSQ9"/>
<dbReference type="GO" id="GO:0005319">
    <property type="term" value="F:lipid transporter activity"/>
    <property type="evidence" value="ECO:0007669"/>
    <property type="project" value="InterPro"/>
</dbReference>
<dbReference type="InterPro" id="IPR015819">
    <property type="entry name" value="Lipid_transp_b-sht_shell"/>
</dbReference>